<dbReference type="eggNOG" id="COG3190">
    <property type="taxonomic scope" value="Bacteria"/>
</dbReference>
<dbReference type="PANTHER" id="PTHR38766">
    <property type="entry name" value="FLAGELLAR PROTEIN FLIO"/>
    <property type="match status" value="1"/>
</dbReference>
<dbReference type="GO" id="GO:0005886">
    <property type="term" value="C:plasma membrane"/>
    <property type="evidence" value="ECO:0007669"/>
    <property type="project" value="UniProtKB-SubCell"/>
</dbReference>
<dbReference type="GeneID" id="29943597"/>
<dbReference type="PANTHER" id="PTHR38766:SF1">
    <property type="entry name" value="FLAGELLAR PROTEIN FLIO"/>
    <property type="match status" value="1"/>
</dbReference>
<evidence type="ECO:0000313" key="9">
    <source>
        <dbReference type="Proteomes" id="UP000241426"/>
    </source>
</evidence>
<gene>
    <name evidence="8" type="primary">fliO</name>
    <name evidence="8" type="ORF">C9J27_00240</name>
</gene>
<evidence type="ECO:0000256" key="2">
    <source>
        <dbReference type="ARBA" id="ARBA00022692"/>
    </source>
</evidence>
<comment type="similarity">
    <text evidence="6 7">Belongs to the FliO/MopB family.</text>
</comment>
<proteinExistence type="inferred from homology"/>
<name>A0A0B7JA11_9GAMM</name>
<dbReference type="RefSeq" id="WP_036795658.1">
    <property type="nucleotide sequence ID" value="NZ_JAUZMX010000001.1"/>
</dbReference>
<comment type="subcellular location">
    <subcellularLocation>
        <location evidence="7">Cell membrane</location>
    </subcellularLocation>
    <subcellularLocation>
        <location evidence="7">Bacterial flagellum basal body</location>
    </subcellularLocation>
</comment>
<feature type="transmembrane region" description="Helical" evidence="7">
    <location>
        <begin position="15"/>
        <end position="36"/>
    </location>
</feature>
<evidence type="ECO:0000256" key="4">
    <source>
        <dbReference type="ARBA" id="ARBA00023136"/>
    </source>
</evidence>
<dbReference type="GO" id="GO:0009425">
    <property type="term" value="C:bacterial-type flagellum basal body"/>
    <property type="evidence" value="ECO:0007669"/>
    <property type="project" value="UniProtKB-SubCell"/>
</dbReference>
<dbReference type="InterPro" id="IPR022781">
    <property type="entry name" value="Flagellar_biosynth_FliO"/>
</dbReference>
<evidence type="ECO:0000256" key="6">
    <source>
        <dbReference type="ARBA" id="ARBA00037937"/>
    </source>
</evidence>
<dbReference type="GO" id="GO:0044781">
    <property type="term" value="P:bacterial-type flagellum organization"/>
    <property type="evidence" value="ECO:0007669"/>
    <property type="project" value="UniProtKB-UniRule"/>
</dbReference>
<comment type="caution">
    <text evidence="8">The sequence shown here is derived from an EMBL/GenBank/DDBJ whole genome shotgun (WGS) entry which is preliminary data.</text>
</comment>
<reference evidence="8 9" key="1">
    <citation type="submission" date="2018-01" db="EMBL/GenBank/DDBJ databases">
        <title>Whole genome sequencing of Histamine producing bacteria.</title>
        <authorList>
            <person name="Butler K."/>
        </authorList>
    </citation>
    <scope>NUCLEOTIDE SEQUENCE [LARGE SCALE GENOMIC DNA]</scope>
    <source>
        <strain evidence="8 9">FS-7.2</strain>
    </source>
</reference>
<dbReference type="Pfam" id="PF04347">
    <property type="entry name" value="FliO"/>
    <property type="match status" value="1"/>
</dbReference>
<keyword evidence="8" id="KW-0966">Cell projection</keyword>
<keyword evidence="3 7" id="KW-1133">Transmembrane helix</keyword>
<dbReference type="InterPro" id="IPR052205">
    <property type="entry name" value="FliO/MopB"/>
</dbReference>
<evidence type="ECO:0000313" key="8">
    <source>
        <dbReference type="EMBL" id="PSV01526.1"/>
    </source>
</evidence>
<evidence type="ECO:0000256" key="7">
    <source>
        <dbReference type="RuleBase" id="RU362064"/>
    </source>
</evidence>
<organism evidence="8 9">
    <name type="scientific">Photobacterium kishitanii</name>
    <dbReference type="NCBI Taxonomy" id="318456"/>
    <lineage>
        <taxon>Bacteria</taxon>
        <taxon>Pseudomonadati</taxon>
        <taxon>Pseudomonadota</taxon>
        <taxon>Gammaproteobacteria</taxon>
        <taxon>Vibrionales</taxon>
        <taxon>Vibrionaceae</taxon>
        <taxon>Photobacterium</taxon>
    </lineage>
</organism>
<dbReference type="EMBL" id="PYNF01000001">
    <property type="protein sequence ID" value="PSV01526.1"/>
    <property type="molecule type" value="Genomic_DNA"/>
</dbReference>
<evidence type="ECO:0000256" key="1">
    <source>
        <dbReference type="ARBA" id="ARBA00022475"/>
    </source>
</evidence>
<evidence type="ECO:0000256" key="5">
    <source>
        <dbReference type="ARBA" id="ARBA00023143"/>
    </source>
</evidence>
<accession>A0A0B7JA11</accession>
<protein>
    <recommendedName>
        <fullName evidence="7">Flagellar protein</fullName>
    </recommendedName>
</protein>
<sequence length="118" mass="13123">MDQSMTLGQAPDLNLATTLASLVLVIVIILFLAWLLKKMRLVGVHSNDNRLTIVKQLTLGQRERIALIQVGDEQLLVGITQHNISLLSKLEQPLITEDVPAKDFASQLSRLIITNDKK</sequence>
<dbReference type="Proteomes" id="UP000241426">
    <property type="component" value="Unassembled WGS sequence"/>
</dbReference>
<keyword evidence="8" id="KW-0282">Flagellum</keyword>
<evidence type="ECO:0000256" key="3">
    <source>
        <dbReference type="ARBA" id="ARBA00022989"/>
    </source>
</evidence>
<dbReference type="NCBIfam" id="TIGR03500">
    <property type="entry name" value="FliO_TIGR"/>
    <property type="match status" value="1"/>
</dbReference>
<accession>A0A2T3KN75</accession>
<keyword evidence="5 7" id="KW-0975">Bacterial flagellum</keyword>
<dbReference type="AlphaFoldDB" id="A0A0B7JA11"/>
<keyword evidence="1 7" id="KW-1003">Cell membrane</keyword>
<keyword evidence="8" id="KW-0969">Cilium</keyword>
<keyword evidence="4 7" id="KW-0472">Membrane</keyword>
<keyword evidence="2 7" id="KW-0812">Transmembrane</keyword>